<dbReference type="PROSITE" id="PS50995">
    <property type="entry name" value="HTH_MARR_2"/>
    <property type="match status" value="1"/>
</dbReference>
<dbReference type="InterPro" id="IPR039422">
    <property type="entry name" value="MarR/SlyA-like"/>
</dbReference>
<feature type="domain" description="HTH marR-type" evidence="1">
    <location>
        <begin position="10"/>
        <end position="143"/>
    </location>
</feature>
<gene>
    <name evidence="2" type="ORF">IV02_10785</name>
</gene>
<dbReference type="Pfam" id="PF01047">
    <property type="entry name" value="MarR"/>
    <property type="match status" value="1"/>
</dbReference>
<evidence type="ECO:0000313" key="2">
    <source>
        <dbReference type="EMBL" id="KFE51849.1"/>
    </source>
</evidence>
<dbReference type="PANTHER" id="PTHR33164">
    <property type="entry name" value="TRANSCRIPTIONAL REGULATOR, MARR FAMILY"/>
    <property type="match status" value="1"/>
</dbReference>
<dbReference type="SMART" id="SM00347">
    <property type="entry name" value="HTH_MARR"/>
    <property type="match status" value="1"/>
</dbReference>
<dbReference type="AlphaFoldDB" id="A0A085V8T6"/>
<evidence type="ECO:0000259" key="1">
    <source>
        <dbReference type="PROSITE" id="PS50995"/>
    </source>
</evidence>
<dbReference type="EMBL" id="JPQT01000100">
    <property type="protein sequence ID" value="KFE51849.1"/>
    <property type="molecule type" value="Genomic_DNA"/>
</dbReference>
<dbReference type="InterPro" id="IPR000835">
    <property type="entry name" value="HTH_MarR-typ"/>
</dbReference>
<reference evidence="2 3" key="1">
    <citation type="submission" date="2014-07" db="EMBL/GenBank/DDBJ databases">
        <title>Draft Genome Sequences of Environmental Pseudomonas syringae strains.</title>
        <authorList>
            <person name="Baltrus D.A."/>
            <person name="Berge O."/>
            <person name="Morris C."/>
        </authorList>
    </citation>
    <scope>NUCLEOTIDE SEQUENCE [LARGE SCALE GENOMIC DNA]</scope>
    <source>
        <strain evidence="2 3">CEB003</strain>
    </source>
</reference>
<dbReference type="PATRIC" id="fig|317.174.peg.2213"/>
<dbReference type="Gene3D" id="1.10.10.10">
    <property type="entry name" value="Winged helix-like DNA-binding domain superfamily/Winged helix DNA-binding domain"/>
    <property type="match status" value="1"/>
</dbReference>
<dbReference type="PRINTS" id="PR00598">
    <property type="entry name" value="HTHMARR"/>
</dbReference>
<organism evidence="2 3">
    <name type="scientific">Pseudomonas syringae</name>
    <dbReference type="NCBI Taxonomy" id="317"/>
    <lineage>
        <taxon>Bacteria</taxon>
        <taxon>Pseudomonadati</taxon>
        <taxon>Pseudomonadota</taxon>
        <taxon>Gammaproteobacteria</taxon>
        <taxon>Pseudomonadales</taxon>
        <taxon>Pseudomonadaceae</taxon>
        <taxon>Pseudomonas</taxon>
    </lineage>
</organism>
<sequence length="162" mass="17982">MTHFNPADSRSTIMAMLIGRTNSLKDRILDQQLVPYCVTSAQFKVLIIAAQFGADTPAELCRHLSLDSGSMTRMLDRLEQKQLITRSRSAADRRQVQLELTAEGRAITDRLPQIGADAMNELLGVLDEEEVASLERILTKVLVNANDHITITRLSFKDTGAT</sequence>
<dbReference type="GO" id="GO:0003700">
    <property type="term" value="F:DNA-binding transcription factor activity"/>
    <property type="evidence" value="ECO:0007669"/>
    <property type="project" value="InterPro"/>
</dbReference>
<dbReference type="PANTHER" id="PTHR33164:SF87">
    <property type="entry name" value="MULTIPLE ANTIBIOTIC RESISTANCE PROTEIN MARR"/>
    <property type="match status" value="1"/>
</dbReference>
<dbReference type="InterPro" id="IPR036388">
    <property type="entry name" value="WH-like_DNA-bd_sf"/>
</dbReference>
<name>A0A085V8T6_PSESX</name>
<evidence type="ECO:0000313" key="3">
    <source>
        <dbReference type="Proteomes" id="UP000028643"/>
    </source>
</evidence>
<dbReference type="RefSeq" id="WP_047574541.1">
    <property type="nucleotide sequence ID" value="NZ_JPQT01000100.1"/>
</dbReference>
<dbReference type="Proteomes" id="UP000028643">
    <property type="component" value="Unassembled WGS sequence"/>
</dbReference>
<accession>A0A085V8T6</accession>
<dbReference type="InterPro" id="IPR036390">
    <property type="entry name" value="WH_DNA-bd_sf"/>
</dbReference>
<proteinExistence type="predicted"/>
<comment type="caution">
    <text evidence="2">The sequence shown here is derived from an EMBL/GenBank/DDBJ whole genome shotgun (WGS) entry which is preliminary data.</text>
</comment>
<protein>
    <submittedName>
        <fullName evidence="2">MarR family transcriptional regulator</fullName>
    </submittedName>
</protein>
<dbReference type="GO" id="GO:0006950">
    <property type="term" value="P:response to stress"/>
    <property type="evidence" value="ECO:0007669"/>
    <property type="project" value="TreeGrafter"/>
</dbReference>
<dbReference type="SUPFAM" id="SSF46785">
    <property type="entry name" value="Winged helix' DNA-binding domain"/>
    <property type="match status" value="1"/>
</dbReference>